<sequence>MFFLLNRNDRSGSIIQLMLYIYSFCYKHNIKYDGLFSDNAWWNNKLFFNNIFNYFGIQNSDNINKTTLQFIPFELLINLSTEEKQSSNLYSIFIVKEQCPYFTKNINYYFDESFKNFLLSKIKKNPFKSSNKILSVHIRRGDVNKTNVTRYTHDNTYLKLIEYITKNNQNVDIHIFSEKQFNGNIKLYENNKTTIHLSNEKGFNNFDKIFDDILFMIYSDYLIMSKSSFSYVAALLNKNIIYFNNKFWCGPLNNFLIYDDITGEIIIS</sequence>
<dbReference type="EMBL" id="MN738808">
    <property type="protein sequence ID" value="QHS84377.1"/>
    <property type="molecule type" value="Genomic_DNA"/>
</dbReference>
<accession>A0A6C0AWS0</accession>
<dbReference type="AlphaFoldDB" id="A0A6C0AWS0"/>
<dbReference type="Gene3D" id="3.40.50.11350">
    <property type="match status" value="1"/>
</dbReference>
<proteinExistence type="predicted"/>
<reference evidence="1" key="1">
    <citation type="journal article" date="2020" name="Nature">
        <title>Giant virus diversity and host interactions through global metagenomics.</title>
        <authorList>
            <person name="Schulz F."/>
            <person name="Roux S."/>
            <person name="Paez-Espino D."/>
            <person name="Jungbluth S."/>
            <person name="Walsh D.A."/>
            <person name="Denef V.J."/>
            <person name="McMahon K.D."/>
            <person name="Konstantinidis K.T."/>
            <person name="Eloe-Fadrosh E.A."/>
            <person name="Kyrpides N.C."/>
            <person name="Woyke T."/>
        </authorList>
    </citation>
    <scope>NUCLEOTIDE SEQUENCE</scope>
    <source>
        <strain evidence="1">GVMAG-S-ERX556022-25</strain>
    </source>
</reference>
<protein>
    <recommendedName>
        <fullName evidence="2">GT23 domain-containing protein</fullName>
    </recommendedName>
</protein>
<name>A0A6C0AWS0_9ZZZZ</name>
<evidence type="ECO:0000313" key="1">
    <source>
        <dbReference type="EMBL" id="QHS84377.1"/>
    </source>
</evidence>
<evidence type="ECO:0008006" key="2">
    <source>
        <dbReference type="Google" id="ProtNLM"/>
    </source>
</evidence>
<organism evidence="1">
    <name type="scientific">viral metagenome</name>
    <dbReference type="NCBI Taxonomy" id="1070528"/>
    <lineage>
        <taxon>unclassified sequences</taxon>
        <taxon>metagenomes</taxon>
        <taxon>organismal metagenomes</taxon>
    </lineage>
</organism>